<keyword evidence="11" id="KW-0598">Phosphotransferase system</keyword>
<dbReference type="InterPro" id="IPR018274">
    <property type="entry name" value="PEP_util_AS"/>
</dbReference>
<dbReference type="PANTHER" id="PTHR46244">
    <property type="entry name" value="PHOSPHOENOLPYRUVATE-PROTEIN PHOSPHOTRANSFERASE"/>
    <property type="match status" value="1"/>
</dbReference>
<dbReference type="InterPro" id="IPR035895">
    <property type="entry name" value="HPr-like_sf"/>
</dbReference>
<evidence type="ECO:0000259" key="15">
    <source>
        <dbReference type="PROSITE" id="PS51094"/>
    </source>
</evidence>
<comment type="subcellular location">
    <subcellularLocation>
        <location evidence="4">Cytoplasm</location>
    </subcellularLocation>
</comment>
<dbReference type="Pfam" id="PF00381">
    <property type="entry name" value="PTS-HPr"/>
    <property type="match status" value="1"/>
</dbReference>
<name>A0ABT2DW83_9ENTR</name>
<dbReference type="InterPro" id="IPR001020">
    <property type="entry name" value="PTS_HPr_His_P_site"/>
</dbReference>
<dbReference type="PROSITE" id="PS00369">
    <property type="entry name" value="PTS_HPR_HIS"/>
    <property type="match status" value="1"/>
</dbReference>
<evidence type="ECO:0000256" key="14">
    <source>
        <dbReference type="ARBA" id="ARBA00022842"/>
    </source>
</evidence>
<evidence type="ECO:0000256" key="11">
    <source>
        <dbReference type="ARBA" id="ARBA00022683"/>
    </source>
</evidence>
<dbReference type="GO" id="GO:0008965">
    <property type="term" value="F:phosphoenolpyruvate-protein phosphotransferase activity"/>
    <property type="evidence" value="ECO:0007669"/>
    <property type="project" value="UniProtKB-EC"/>
</dbReference>
<evidence type="ECO:0000256" key="10">
    <source>
        <dbReference type="ARBA" id="ARBA00022679"/>
    </source>
</evidence>
<keyword evidence="6" id="KW-0813">Transport</keyword>
<dbReference type="NCBIfam" id="TIGR00848">
    <property type="entry name" value="fruA"/>
    <property type="match status" value="1"/>
</dbReference>
<evidence type="ECO:0000256" key="7">
    <source>
        <dbReference type="ARBA" id="ARBA00022490"/>
    </source>
</evidence>
<dbReference type="InterPro" id="IPR016152">
    <property type="entry name" value="PTrfase/Anion_transptr"/>
</dbReference>
<evidence type="ECO:0000259" key="16">
    <source>
        <dbReference type="PROSITE" id="PS51350"/>
    </source>
</evidence>
<dbReference type="PROSITE" id="PS51094">
    <property type="entry name" value="PTS_EIIA_TYPE_2"/>
    <property type="match status" value="1"/>
</dbReference>
<dbReference type="Gene3D" id="3.50.30.10">
    <property type="entry name" value="Phosphohistidine domain"/>
    <property type="match status" value="1"/>
</dbReference>
<dbReference type="SUPFAM" id="SSF55804">
    <property type="entry name" value="Phoshotransferase/anion transport protein"/>
    <property type="match status" value="1"/>
</dbReference>
<dbReference type="SUPFAM" id="SSF51621">
    <property type="entry name" value="Phosphoenolpyruvate/pyruvate domain"/>
    <property type="match status" value="1"/>
</dbReference>
<evidence type="ECO:0000256" key="12">
    <source>
        <dbReference type="ARBA" id="ARBA00022723"/>
    </source>
</evidence>
<evidence type="ECO:0000256" key="8">
    <source>
        <dbReference type="ARBA" id="ARBA00022553"/>
    </source>
</evidence>
<comment type="catalytic activity">
    <reaction evidence="1">
        <text>L-histidyl-[protein] + phosphoenolpyruvate = N(pros)-phospho-L-histidyl-[protein] + pyruvate</text>
        <dbReference type="Rhea" id="RHEA:23880"/>
        <dbReference type="Rhea" id="RHEA-COMP:9745"/>
        <dbReference type="Rhea" id="RHEA-COMP:9746"/>
        <dbReference type="ChEBI" id="CHEBI:15361"/>
        <dbReference type="ChEBI" id="CHEBI:29979"/>
        <dbReference type="ChEBI" id="CHEBI:58702"/>
        <dbReference type="ChEBI" id="CHEBI:64837"/>
        <dbReference type="EC" id="2.7.3.9"/>
    </reaction>
</comment>
<feature type="domain" description="HPr" evidence="16">
    <location>
        <begin position="1"/>
        <end position="90"/>
    </location>
</feature>
<keyword evidence="18" id="KW-1185">Reference proteome</keyword>
<dbReference type="InterPro" id="IPR036618">
    <property type="entry name" value="PtsI_HPr-bd_sf"/>
</dbReference>
<dbReference type="InterPro" id="IPR040442">
    <property type="entry name" value="Pyrv_kinase-like_dom_sf"/>
</dbReference>
<dbReference type="InterPro" id="IPR015813">
    <property type="entry name" value="Pyrv/PenolPyrv_kinase-like_dom"/>
</dbReference>
<keyword evidence="14" id="KW-0460">Magnesium</keyword>
<dbReference type="Proteomes" id="UP001205357">
    <property type="component" value="Unassembled WGS sequence"/>
</dbReference>
<reference evidence="17 18" key="1">
    <citation type="submission" date="2022-04" db="EMBL/GenBank/DDBJ databases">
        <title>Proposal of a three novel species of Scandinavium, Scandinavium hiltneri, Scandinavium manionii, Scandinavium tedordense.</title>
        <authorList>
            <person name="Maddock D.W."/>
            <person name="Brady C.L."/>
            <person name="Denman S."/>
            <person name="Arnold D."/>
        </authorList>
    </citation>
    <scope>NUCLEOTIDE SEQUENCE [LARGE SCALE GENOMIC DNA]</scope>
    <source>
        <strain evidence="17 18">H11S7</strain>
    </source>
</reference>
<gene>
    <name evidence="17" type="primary">ptsP</name>
    <name evidence="17" type="ORF">MUU47_01780</name>
</gene>
<dbReference type="PROSITE" id="PS51350">
    <property type="entry name" value="PTS_HPR_DOM"/>
    <property type="match status" value="1"/>
</dbReference>
<evidence type="ECO:0000256" key="3">
    <source>
        <dbReference type="ARBA" id="ARBA00001946"/>
    </source>
</evidence>
<dbReference type="EC" id="2.7.3.9" evidence="17"/>
<dbReference type="InterPro" id="IPR002178">
    <property type="entry name" value="PTS_EIIA_type-2_dom"/>
</dbReference>
<comment type="similarity">
    <text evidence="5">Belongs to the PEP-utilizing enzyme family.</text>
</comment>
<dbReference type="InterPro" id="IPR004715">
    <property type="entry name" value="PTS_IIA_fruc"/>
</dbReference>
<accession>A0ABT2DW83</accession>
<dbReference type="Pfam" id="PF00391">
    <property type="entry name" value="PEP-utilizers"/>
    <property type="match status" value="1"/>
</dbReference>
<keyword evidence="7" id="KW-0963">Cytoplasm</keyword>
<protein>
    <submittedName>
        <fullName evidence="17">Phosphoenolpyruvate--protein phosphotransferase</fullName>
        <ecNumber evidence="17">2.7.3.9</ecNumber>
    </submittedName>
</protein>
<dbReference type="InterPro" id="IPR000032">
    <property type="entry name" value="HPr-like"/>
</dbReference>
<keyword evidence="12" id="KW-0479">Metal-binding</keyword>
<dbReference type="InterPro" id="IPR050499">
    <property type="entry name" value="PEP-utilizing_PTS_enzyme"/>
</dbReference>
<keyword evidence="10 17" id="KW-0808">Transferase</keyword>
<dbReference type="Pfam" id="PF05524">
    <property type="entry name" value="PEP-utilisers_N"/>
    <property type="match status" value="1"/>
</dbReference>
<evidence type="ECO:0000256" key="2">
    <source>
        <dbReference type="ARBA" id="ARBA00001401"/>
    </source>
</evidence>
<dbReference type="Gene3D" id="3.20.20.60">
    <property type="entry name" value="Phosphoenolpyruvate-binding domains"/>
    <property type="match status" value="1"/>
</dbReference>
<dbReference type="SUPFAM" id="SSF47831">
    <property type="entry name" value="Enzyme I of the PEP:sugar phosphotransferase system HPr-binding (sub)domain"/>
    <property type="match status" value="1"/>
</dbReference>
<dbReference type="EMBL" id="JALIGE010000066">
    <property type="protein sequence ID" value="MCS2159879.1"/>
    <property type="molecule type" value="Genomic_DNA"/>
</dbReference>
<keyword evidence="13" id="KW-0418">Kinase</keyword>
<evidence type="ECO:0000313" key="17">
    <source>
        <dbReference type="EMBL" id="MCS2159879.1"/>
    </source>
</evidence>
<comment type="caution">
    <text evidence="17">The sequence shown here is derived from an EMBL/GenBank/DDBJ whole genome shotgun (WGS) entry which is preliminary data.</text>
</comment>
<comment type="cofactor">
    <cofactor evidence="3">
        <name>Mg(2+)</name>
        <dbReference type="ChEBI" id="CHEBI:18420"/>
    </cofactor>
</comment>
<dbReference type="CDD" id="cd00211">
    <property type="entry name" value="PTS_IIA_fru"/>
    <property type="match status" value="1"/>
</dbReference>
<dbReference type="InterPro" id="IPR036637">
    <property type="entry name" value="Phosphohistidine_dom_sf"/>
</dbReference>
<dbReference type="Gene3D" id="3.40.930.10">
    <property type="entry name" value="Mannitol-specific EII, Chain A"/>
    <property type="match status" value="1"/>
</dbReference>
<organism evidence="17 18">
    <name type="scientific">Scandinavium hiltneri</name>
    <dbReference type="NCBI Taxonomy" id="2926519"/>
    <lineage>
        <taxon>Bacteria</taxon>
        <taxon>Pseudomonadati</taxon>
        <taxon>Pseudomonadota</taxon>
        <taxon>Gammaproteobacteria</taxon>
        <taxon>Enterobacterales</taxon>
        <taxon>Enterobacteriaceae</taxon>
        <taxon>Scandinavium</taxon>
    </lineage>
</organism>
<dbReference type="Pfam" id="PF02896">
    <property type="entry name" value="PEP-utilizers_C"/>
    <property type="match status" value="1"/>
</dbReference>
<keyword evidence="8" id="KW-0597">Phosphoprotein</keyword>
<dbReference type="CDD" id="cd00367">
    <property type="entry name" value="PTS-HPr_like"/>
    <property type="match status" value="1"/>
</dbReference>
<dbReference type="Gene3D" id="3.30.1340.10">
    <property type="entry name" value="HPr-like"/>
    <property type="match status" value="1"/>
</dbReference>
<dbReference type="InterPro" id="IPR008279">
    <property type="entry name" value="PEP-util_enz_mobile_dom"/>
</dbReference>
<evidence type="ECO:0000256" key="4">
    <source>
        <dbReference type="ARBA" id="ARBA00004496"/>
    </source>
</evidence>
<evidence type="ECO:0000256" key="13">
    <source>
        <dbReference type="ARBA" id="ARBA00022777"/>
    </source>
</evidence>
<evidence type="ECO:0000256" key="1">
    <source>
        <dbReference type="ARBA" id="ARBA00000683"/>
    </source>
</evidence>
<dbReference type="Pfam" id="PF00359">
    <property type="entry name" value="PTS_EIIA_2"/>
    <property type="match status" value="1"/>
</dbReference>
<dbReference type="InterPro" id="IPR008731">
    <property type="entry name" value="PTS_EIN"/>
</dbReference>
<dbReference type="NCBIfam" id="TIGR01417">
    <property type="entry name" value="PTS_I_fam"/>
    <property type="match status" value="1"/>
</dbReference>
<dbReference type="InterPro" id="IPR000121">
    <property type="entry name" value="PEP_util_C"/>
</dbReference>
<proteinExistence type="inferred from homology"/>
<dbReference type="RefSeq" id="WP_258986384.1">
    <property type="nucleotide sequence ID" value="NZ_JALIGE010000066.1"/>
</dbReference>
<sequence>MLKIPFICPLENGLHARPASELEQRVTPFRARVTLHNLRNQRQVDARSVLALIGADVVFQDACELLIDGDDEQAARQALGAFITNELAECDAALVTPSVSHEQPLPVFLAATTAQCLRGGGISPGLAKGIAVPLGTVDLLRLAQQEAPQEAEHQRQMLIQALSAVRDQVQTELRHAQGETADVLKAHKKLLHDTMLEQALFSVPNARNALAALAQGITQLSLPLRESRSVYLQQRALDLQDLGLRLAAFLLPGPLFTLPELTRDSVVISASPITPGQFLALRGTHLKGIVMGEGGETSHTAILARSFGIPLLCAPEVRVPDGTPLLLDSRYGVLVIAPDACAQQWYAMEAEKDVRIAQRLAPLLQQKGTSRDGESVSLLANIALAAEAEGAFAAGAEGIGLFRTEMLFCERSAPPEEEEQYQAYRHVLEQAQGRKVVIRTLDIGGDKPCDYLNLPSEENPFLGWRAVRLYPAFLTLFSHQVRALLRASATGPLHIMVPMVATLEEVKWLHTQFHQIAEQLQSEGLAIGEWHLGIMAEVPSALYLLERAAAYIDFVSIGSNDLLQYFLACDRGNPRIRHLYNHCDPGFLRLLNDITASAQRAKLDICLCGEMGGDPTALPLLLGAGLRQISMSSGRIGQVKQHLASLDTTACRQTLEDAFSCESANEVESRVKAQTAQRNHPVFDPTLVMLDQRVASKAEAIKRLTDNLEVEQRVSSGTAVETAIWQREAVFSTALGFAVAIPHCKSAAVTSSSVSVLRLNTPLMWGDGVEVSLVLMLTVSEQEKGDHMKIFSKLARKLMHEDFRQQLLQGYDPQAITALLERELTR</sequence>
<comment type="catalytic activity">
    <reaction evidence="2">
        <text>D-fructose(out) + N(pros)-phospho-L-histidyl-[protein] = D-fructose 1-phosphate(in) + L-histidyl-[protein]</text>
        <dbReference type="Rhea" id="RHEA:49252"/>
        <dbReference type="Rhea" id="RHEA-COMP:9745"/>
        <dbReference type="Rhea" id="RHEA-COMP:9746"/>
        <dbReference type="ChEBI" id="CHEBI:29979"/>
        <dbReference type="ChEBI" id="CHEBI:37721"/>
        <dbReference type="ChEBI" id="CHEBI:58674"/>
        <dbReference type="ChEBI" id="CHEBI:64837"/>
        <dbReference type="EC" id="2.7.1.202"/>
    </reaction>
</comment>
<dbReference type="PANTHER" id="PTHR46244:SF4">
    <property type="entry name" value="MULTIPHOSPHORYL TRANSFER PROTEIN 1-RELATED"/>
    <property type="match status" value="1"/>
</dbReference>
<dbReference type="InterPro" id="IPR006318">
    <property type="entry name" value="PTS_EI-like"/>
</dbReference>
<dbReference type="PROSITE" id="PS00370">
    <property type="entry name" value="PEP_ENZYMES_PHOS_SITE"/>
    <property type="match status" value="1"/>
</dbReference>
<dbReference type="SUPFAM" id="SSF55594">
    <property type="entry name" value="HPr-like"/>
    <property type="match status" value="1"/>
</dbReference>
<evidence type="ECO:0000256" key="5">
    <source>
        <dbReference type="ARBA" id="ARBA00007837"/>
    </source>
</evidence>
<dbReference type="Gene3D" id="1.10.274.10">
    <property type="entry name" value="PtsI, HPr-binding domain"/>
    <property type="match status" value="1"/>
</dbReference>
<feature type="domain" description="PTS EIIA type-2" evidence="15">
    <location>
        <begin position="681"/>
        <end position="823"/>
    </location>
</feature>
<evidence type="ECO:0000256" key="9">
    <source>
        <dbReference type="ARBA" id="ARBA00022597"/>
    </source>
</evidence>
<dbReference type="SUPFAM" id="SSF52009">
    <property type="entry name" value="Phosphohistidine domain"/>
    <property type="match status" value="1"/>
</dbReference>
<keyword evidence="9" id="KW-0762">Sugar transport</keyword>
<evidence type="ECO:0000256" key="6">
    <source>
        <dbReference type="ARBA" id="ARBA00022448"/>
    </source>
</evidence>
<evidence type="ECO:0000313" key="18">
    <source>
        <dbReference type="Proteomes" id="UP001205357"/>
    </source>
</evidence>
<dbReference type="PRINTS" id="PR01736">
    <property type="entry name" value="PHPHTRNFRASE"/>
</dbReference>